<evidence type="ECO:0000313" key="9">
    <source>
        <dbReference type="EMBL" id="KOY15524.1"/>
    </source>
</evidence>
<dbReference type="GO" id="GO:0005886">
    <property type="term" value="C:plasma membrane"/>
    <property type="evidence" value="ECO:0007669"/>
    <property type="project" value="UniProtKB-SubCell"/>
</dbReference>
<dbReference type="EMBL" id="LITU01000060">
    <property type="protein sequence ID" value="KOY15524.1"/>
    <property type="molecule type" value="Genomic_DNA"/>
</dbReference>
<protein>
    <submittedName>
        <fullName evidence="9">Transporter</fullName>
    </submittedName>
</protein>
<dbReference type="SUPFAM" id="SSF103481">
    <property type="entry name" value="Multidrug resistance efflux transporter EmrE"/>
    <property type="match status" value="2"/>
</dbReference>
<keyword evidence="3" id="KW-1003">Cell membrane</keyword>
<feature type="transmembrane region" description="Helical" evidence="7">
    <location>
        <begin position="145"/>
        <end position="166"/>
    </location>
</feature>
<dbReference type="InterPro" id="IPR050638">
    <property type="entry name" value="AA-Vitamin_Transporters"/>
</dbReference>
<comment type="caution">
    <text evidence="9">The sequence shown here is derived from an EMBL/GenBank/DDBJ whole genome shotgun (WGS) entry which is preliminary data.</text>
</comment>
<dbReference type="InterPro" id="IPR037185">
    <property type="entry name" value="EmrE-like"/>
</dbReference>
<feature type="transmembrane region" description="Helical" evidence="7">
    <location>
        <begin position="34"/>
        <end position="53"/>
    </location>
</feature>
<evidence type="ECO:0000256" key="5">
    <source>
        <dbReference type="ARBA" id="ARBA00022989"/>
    </source>
</evidence>
<gene>
    <name evidence="9" type="ORF">AMS66_15900</name>
</gene>
<keyword evidence="4 7" id="KW-0812">Transmembrane</keyword>
<name>A0A0N0C4A7_9BACL</name>
<feature type="transmembrane region" description="Helical" evidence="7">
    <location>
        <begin position="65"/>
        <end position="83"/>
    </location>
</feature>
<keyword evidence="5 7" id="KW-1133">Transmembrane helix</keyword>
<dbReference type="PANTHER" id="PTHR32322:SF18">
    <property type="entry name" value="S-ADENOSYLMETHIONINE_S-ADENOSYLHOMOCYSTEINE TRANSPORTER"/>
    <property type="match status" value="1"/>
</dbReference>
<feature type="transmembrane region" description="Helical" evidence="7">
    <location>
        <begin position="270"/>
        <end position="286"/>
    </location>
</feature>
<feature type="transmembrane region" description="Helical" evidence="7">
    <location>
        <begin position="243"/>
        <end position="264"/>
    </location>
</feature>
<sequence length="312" mass="33500">MVGVAFTVMCLIFGTTFLAIKIGVEAGMPPFLSAGLRFIIAGALMFAWMWMKGKVNLSLLWRKEMLLTGAGLTFGTFATLYWAEQYVSSGVGAILSATGPLMIMVMQTALLRQKTSARMIAGCLIGFAGVILVVLPGVSIGGNSLWLWGCIAVLVGEVCYSAGALYSKKVINQFKEASPVAINAVQMMYGGLLLSGLSAVTESWSTAGLDWMPAVSSLIYLTVVGSMVGHSLFYWIMSRTNPLFPATWLYISPPIAVGLGAVLYNEHVSWITWIGVALIVSGLLAMNEKVMGWLKKGKRTTPLGRTSKSMVK</sequence>
<evidence type="ECO:0000256" key="6">
    <source>
        <dbReference type="ARBA" id="ARBA00023136"/>
    </source>
</evidence>
<feature type="transmembrane region" description="Helical" evidence="7">
    <location>
        <begin position="217"/>
        <end position="236"/>
    </location>
</feature>
<comment type="subcellular location">
    <subcellularLocation>
        <location evidence="1">Cell membrane</location>
        <topology evidence="1">Multi-pass membrane protein</topology>
    </subcellularLocation>
</comment>
<evidence type="ECO:0000313" key="10">
    <source>
        <dbReference type="Proteomes" id="UP000037688"/>
    </source>
</evidence>
<comment type="similarity">
    <text evidence="2">Belongs to the EamA transporter family.</text>
</comment>
<accession>A0A0N0C4A7</accession>
<dbReference type="InterPro" id="IPR000620">
    <property type="entry name" value="EamA_dom"/>
</dbReference>
<feature type="transmembrane region" description="Helical" evidence="7">
    <location>
        <begin position="89"/>
        <end position="107"/>
    </location>
</feature>
<dbReference type="AlphaFoldDB" id="A0A0N0C4A7"/>
<keyword evidence="10" id="KW-1185">Reference proteome</keyword>
<evidence type="ECO:0000259" key="8">
    <source>
        <dbReference type="Pfam" id="PF00892"/>
    </source>
</evidence>
<evidence type="ECO:0000256" key="3">
    <source>
        <dbReference type="ARBA" id="ARBA00022475"/>
    </source>
</evidence>
<evidence type="ECO:0000256" key="4">
    <source>
        <dbReference type="ARBA" id="ARBA00022692"/>
    </source>
</evidence>
<feature type="transmembrane region" description="Helical" evidence="7">
    <location>
        <begin position="178"/>
        <end position="197"/>
    </location>
</feature>
<dbReference type="PATRIC" id="fig|1705561.3.peg.3244"/>
<feature type="domain" description="EamA" evidence="8">
    <location>
        <begin position="7"/>
        <end position="134"/>
    </location>
</feature>
<feature type="transmembrane region" description="Helical" evidence="7">
    <location>
        <begin position="119"/>
        <end position="139"/>
    </location>
</feature>
<dbReference type="Proteomes" id="UP000037688">
    <property type="component" value="Unassembled WGS sequence"/>
</dbReference>
<organism evidence="9 10">
    <name type="scientific">Paenibacillus xylanivorans</name>
    <dbReference type="NCBI Taxonomy" id="1705561"/>
    <lineage>
        <taxon>Bacteria</taxon>
        <taxon>Bacillati</taxon>
        <taxon>Bacillota</taxon>
        <taxon>Bacilli</taxon>
        <taxon>Bacillales</taxon>
        <taxon>Paenibacillaceae</taxon>
        <taxon>Paenibacillus</taxon>
    </lineage>
</organism>
<feature type="domain" description="EamA" evidence="8">
    <location>
        <begin position="147"/>
        <end position="286"/>
    </location>
</feature>
<dbReference type="PANTHER" id="PTHR32322">
    <property type="entry name" value="INNER MEMBRANE TRANSPORTER"/>
    <property type="match status" value="1"/>
</dbReference>
<dbReference type="RefSeq" id="WP_053781737.1">
    <property type="nucleotide sequence ID" value="NZ_LITU01000060.1"/>
</dbReference>
<reference evidence="9 10" key="1">
    <citation type="submission" date="2015-08" db="EMBL/GenBank/DDBJ databases">
        <title>Draft genome sequence of cellulolytic and xylanolytic Paenibacillus sp. A59, isolated from a decaying forest soil from Patagonia, Argentina.</title>
        <authorList>
            <person name="Ghio S."/>
            <person name="Caceres A.M."/>
            <person name="Talia P."/>
            <person name="Grasso D."/>
            <person name="Campos E."/>
        </authorList>
    </citation>
    <scope>NUCLEOTIDE SEQUENCE [LARGE SCALE GENOMIC DNA]</scope>
    <source>
        <strain evidence="9 10">A59</strain>
    </source>
</reference>
<evidence type="ECO:0000256" key="7">
    <source>
        <dbReference type="SAM" id="Phobius"/>
    </source>
</evidence>
<keyword evidence="6 7" id="KW-0472">Membrane</keyword>
<dbReference type="Pfam" id="PF00892">
    <property type="entry name" value="EamA"/>
    <property type="match status" value="2"/>
</dbReference>
<evidence type="ECO:0000256" key="1">
    <source>
        <dbReference type="ARBA" id="ARBA00004651"/>
    </source>
</evidence>
<evidence type="ECO:0000256" key="2">
    <source>
        <dbReference type="ARBA" id="ARBA00007362"/>
    </source>
</evidence>
<proteinExistence type="inferred from homology"/>
<dbReference type="OrthoDB" id="9812547at2"/>